<dbReference type="EMBL" id="NNRJ01000027">
    <property type="protein sequence ID" value="OYR18242.1"/>
    <property type="molecule type" value="Genomic_DNA"/>
</dbReference>
<evidence type="ECO:0000256" key="1">
    <source>
        <dbReference type="SAM" id="MobiDB-lite"/>
    </source>
</evidence>
<sequence length="142" mass="15467">MRSEFDAGGYDLVMARGKVVRHIQLKTMIKDGKAARTTIGVKLAEKPSGCVIWIIVDAGLVLNSYLWFGGEPGEPLPDISNLKVAKHSKGDATGSKNDRPNHRTLPRGRFKKLIDDDPKVNLDGLLELLFGPLEAGQVFSNG</sequence>
<evidence type="ECO:0000313" key="3">
    <source>
        <dbReference type="Proteomes" id="UP000215590"/>
    </source>
</evidence>
<comment type="caution">
    <text evidence="2">The sequence shown here is derived from an EMBL/GenBank/DDBJ whole genome shotgun (WGS) entry which is preliminary data.</text>
</comment>
<name>A0A256FTN4_9HYPH</name>
<dbReference type="Proteomes" id="UP000215590">
    <property type="component" value="Unassembled WGS sequence"/>
</dbReference>
<feature type="region of interest" description="Disordered" evidence="1">
    <location>
        <begin position="87"/>
        <end position="106"/>
    </location>
</feature>
<keyword evidence="3" id="KW-1185">Reference proteome</keyword>
<accession>A0A256FTN4</accession>
<proteinExistence type="predicted"/>
<dbReference type="AlphaFoldDB" id="A0A256FTN4"/>
<protein>
    <recommendedName>
        <fullName evidence="4">PD(D/E)XK endonuclease domain-containing protein</fullName>
    </recommendedName>
</protein>
<evidence type="ECO:0008006" key="4">
    <source>
        <dbReference type="Google" id="ProtNLM"/>
    </source>
</evidence>
<evidence type="ECO:0000313" key="2">
    <source>
        <dbReference type="EMBL" id="OYR18242.1"/>
    </source>
</evidence>
<gene>
    <name evidence="2" type="ORF">CEV31_4254</name>
</gene>
<reference evidence="2 3" key="1">
    <citation type="submission" date="2017-07" db="EMBL/GenBank/DDBJ databases">
        <title>Phylogenetic study on the rhizospheric bacterium Ochrobactrum sp. A44.</title>
        <authorList>
            <person name="Krzyzanowska D.M."/>
            <person name="Ossowicki A."/>
            <person name="Rajewska M."/>
            <person name="Maciag T."/>
            <person name="Kaczynski Z."/>
            <person name="Czerwicka M."/>
            <person name="Jafra S."/>
        </authorList>
    </citation>
    <scope>NUCLEOTIDE SEQUENCE [LARGE SCALE GENOMIC DNA]</scope>
    <source>
        <strain evidence="2 3">DSM 7216</strain>
    </source>
</reference>
<organism evidence="2 3">
    <name type="scientific">Brucella thiophenivorans</name>
    <dbReference type="NCBI Taxonomy" id="571255"/>
    <lineage>
        <taxon>Bacteria</taxon>
        <taxon>Pseudomonadati</taxon>
        <taxon>Pseudomonadota</taxon>
        <taxon>Alphaproteobacteria</taxon>
        <taxon>Hyphomicrobiales</taxon>
        <taxon>Brucellaceae</taxon>
        <taxon>Brucella/Ochrobactrum group</taxon>
        <taxon>Brucella</taxon>
    </lineage>
</organism>